<dbReference type="Pfam" id="PF00106">
    <property type="entry name" value="adh_short"/>
    <property type="match status" value="1"/>
</dbReference>
<sequence length="299" mass="32121">MSKLCEGRVVIVTGAARGIGREYALQLAAHGAKVVVNDLGVSRDGIGQDLSAAQAVVDEIRAAGGEAIANGDDVSDWEGARHMIESTVAHYGDLHALVNNAGILRDRMMVNMEEGEWDAVIRVHLKGTFAPSHHAAVHWRAKQKATGEPVDARIINTSSSSGLYGNVGQSNYGAAKAGVAAMTIIGARELKRYGVTVNAISPHAQTRMTEGLRERTPEEIEARHPRWIAPVVVWLASRESSDVTGRVFEVGGGFLSAMEGWHRGPEAEPIDDATRIGPVLQDLARRARRNADMKGKDLD</sequence>
<dbReference type="RefSeq" id="WP_086071375.1">
    <property type="nucleotide sequence ID" value="NZ_CP021109.1"/>
</dbReference>
<dbReference type="NCBIfam" id="NF005861">
    <property type="entry name" value="PRK07791.1"/>
    <property type="match status" value="1"/>
</dbReference>
<comment type="similarity">
    <text evidence="1 3">Belongs to the short-chain dehydrogenases/reductases (SDR) family.</text>
</comment>
<gene>
    <name evidence="5" type="ORF">CAL13_02210</name>
</gene>
<dbReference type="FunFam" id="3.40.50.720:FF:000446">
    <property type="entry name" value="Short chain dehydrogenase"/>
    <property type="match status" value="1"/>
</dbReference>
<dbReference type="InterPro" id="IPR036291">
    <property type="entry name" value="NAD(P)-bd_dom_sf"/>
</dbReference>
<dbReference type="GO" id="GO:0016491">
    <property type="term" value="F:oxidoreductase activity"/>
    <property type="evidence" value="ECO:0007669"/>
    <property type="project" value="UniProtKB-KW"/>
</dbReference>
<feature type="domain" description="Ketoreductase" evidence="4">
    <location>
        <begin position="8"/>
        <end position="203"/>
    </location>
</feature>
<dbReference type="PROSITE" id="PS00061">
    <property type="entry name" value="ADH_SHORT"/>
    <property type="match status" value="1"/>
</dbReference>
<dbReference type="Proteomes" id="UP000194139">
    <property type="component" value="Chromosome"/>
</dbReference>
<keyword evidence="2" id="KW-0560">Oxidoreductase</keyword>
<dbReference type="SMART" id="SM00822">
    <property type="entry name" value="PKS_KR"/>
    <property type="match status" value="1"/>
</dbReference>
<dbReference type="PRINTS" id="PR00081">
    <property type="entry name" value="GDHRDH"/>
</dbReference>
<reference evidence="5 6" key="1">
    <citation type="submission" date="2017-05" db="EMBL/GenBank/DDBJ databases">
        <title>Complete and WGS of Bordetella genogroups.</title>
        <authorList>
            <person name="Spilker T."/>
            <person name="LiPuma J."/>
        </authorList>
    </citation>
    <scope>NUCLEOTIDE SEQUENCE [LARGE SCALE GENOMIC DNA]</scope>
    <source>
        <strain evidence="5 6">AU17164</strain>
    </source>
</reference>
<dbReference type="PRINTS" id="PR00080">
    <property type="entry name" value="SDRFAMILY"/>
</dbReference>
<dbReference type="InterPro" id="IPR020904">
    <property type="entry name" value="Sc_DH/Rdtase_CS"/>
</dbReference>
<dbReference type="Gene3D" id="3.40.50.720">
    <property type="entry name" value="NAD(P)-binding Rossmann-like Domain"/>
    <property type="match status" value="1"/>
</dbReference>
<dbReference type="SUPFAM" id="SSF51735">
    <property type="entry name" value="NAD(P)-binding Rossmann-fold domains"/>
    <property type="match status" value="1"/>
</dbReference>
<dbReference type="InterPro" id="IPR051687">
    <property type="entry name" value="Peroxisomal_Beta-Oxidation"/>
</dbReference>
<dbReference type="PANTHER" id="PTHR45024">
    <property type="entry name" value="DEHYDROGENASES, SHORT CHAIN"/>
    <property type="match status" value="1"/>
</dbReference>
<evidence type="ECO:0000256" key="2">
    <source>
        <dbReference type="ARBA" id="ARBA00023002"/>
    </source>
</evidence>
<dbReference type="AlphaFoldDB" id="A0A1W6YVP4"/>
<dbReference type="EMBL" id="CP021109">
    <property type="protein sequence ID" value="ARP85160.1"/>
    <property type="molecule type" value="Genomic_DNA"/>
</dbReference>
<accession>A0A1W6YVP4</accession>
<proteinExistence type="inferred from homology"/>
<evidence type="ECO:0000313" key="6">
    <source>
        <dbReference type="Proteomes" id="UP000194139"/>
    </source>
</evidence>
<dbReference type="InterPro" id="IPR057326">
    <property type="entry name" value="KR_dom"/>
</dbReference>
<name>A0A1W6YVP4_9BORD</name>
<protein>
    <submittedName>
        <fullName evidence="5">Short-chain dehydrogenase</fullName>
    </submittedName>
</protein>
<dbReference type="InterPro" id="IPR002347">
    <property type="entry name" value="SDR_fam"/>
</dbReference>
<dbReference type="PANTHER" id="PTHR45024:SF2">
    <property type="entry name" value="SCP2 DOMAIN-CONTAINING PROTEIN"/>
    <property type="match status" value="1"/>
</dbReference>
<evidence type="ECO:0000259" key="4">
    <source>
        <dbReference type="SMART" id="SM00822"/>
    </source>
</evidence>
<evidence type="ECO:0000256" key="3">
    <source>
        <dbReference type="RuleBase" id="RU000363"/>
    </source>
</evidence>
<keyword evidence="6" id="KW-1185">Reference proteome</keyword>
<organism evidence="5 6">
    <name type="scientific">Bordetella genomosp. 9</name>
    <dbReference type="NCBI Taxonomy" id="1416803"/>
    <lineage>
        <taxon>Bacteria</taxon>
        <taxon>Pseudomonadati</taxon>
        <taxon>Pseudomonadota</taxon>
        <taxon>Betaproteobacteria</taxon>
        <taxon>Burkholderiales</taxon>
        <taxon>Alcaligenaceae</taxon>
        <taxon>Bordetella</taxon>
    </lineage>
</organism>
<evidence type="ECO:0000256" key="1">
    <source>
        <dbReference type="ARBA" id="ARBA00006484"/>
    </source>
</evidence>
<evidence type="ECO:0000313" key="5">
    <source>
        <dbReference type="EMBL" id="ARP85160.1"/>
    </source>
</evidence>